<dbReference type="eggNOG" id="COG2302">
    <property type="taxonomic scope" value="Bacteria"/>
</dbReference>
<evidence type="ECO:0000259" key="2">
    <source>
        <dbReference type="SMART" id="SM00363"/>
    </source>
</evidence>
<keyword evidence="4" id="KW-1185">Reference proteome</keyword>
<dbReference type="Pfam" id="PF17774">
    <property type="entry name" value="YlmH_RBD"/>
    <property type="match status" value="1"/>
</dbReference>
<dbReference type="EMBL" id="CP003639">
    <property type="protein sequence ID" value="AFM42619.1"/>
    <property type="molecule type" value="Genomic_DNA"/>
</dbReference>
<dbReference type="HOGENOM" id="CLU_075687_2_0_9"/>
<dbReference type="PROSITE" id="PS50889">
    <property type="entry name" value="S4"/>
    <property type="match status" value="1"/>
</dbReference>
<dbReference type="AlphaFoldDB" id="I4D9Z5"/>
<evidence type="ECO:0000313" key="3">
    <source>
        <dbReference type="EMBL" id="AFM42619.1"/>
    </source>
</evidence>
<dbReference type="GO" id="GO:0003723">
    <property type="term" value="F:RNA binding"/>
    <property type="evidence" value="ECO:0007669"/>
    <property type="project" value="UniProtKB-KW"/>
</dbReference>
<protein>
    <recommendedName>
        <fullName evidence="2">RNA-binding S4 domain-containing protein</fullName>
    </recommendedName>
</protein>
<dbReference type="CDD" id="cd00165">
    <property type="entry name" value="S4"/>
    <property type="match status" value="1"/>
</dbReference>
<dbReference type="Proteomes" id="UP000002892">
    <property type="component" value="Chromosome"/>
</dbReference>
<evidence type="ECO:0000313" key="4">
    <source>
        <dbReference type="Proteomes" id="UP000002892"/>
    </source>
</evidence>
<dbReference type="KEGG" id="dai:Desaci_3738"/>
<dbReference type="OrthoDB" id="9812787at2"/>
<feature type="domain" description="RNA-binding S4" evidence="2">
    <location>
        <begin position="186"/>
        <end position="248"/>
    </location>
</feature>
<dbReference type="SMART" id="SM00363">
    <property type="entry name" value="S4"/>
    <property type="match status" value="1"/>
</dbReference>
<dbReference type="InterPro" id="IPR012677">
    <property type="entry name" value="Nucleotide-bd_a/b_plait_sf"/>
</dbReference>
<dbReference type="Gene3D" id="3.30.70.330">
    <property type="match status" value="1"/>
</dbReference>
<dbReference type="InterPro" id="IPR036986">
    <property type="entry name" value="S4_RNA-bd_sf"/>
</dbReference>
<keyword evidence="1" id="KW-0694">RNA-binding</keyword>
<organism evidence="3 4">
    <name type="scientific">Desulfosporosinus acidiphilus (strain DSM 22704 / JCM 16185 / SJ4)</name>
    <dbReference type="NCBI Taxonomy" id="646529"/>
    <lineage>
        <taxon>Bacteria</taxon>
        <taxon>Bacillati</taxon>
        <taxon>Bacillota</taxon>
        <taxon>Clostridia</taxon>
        <taxon>Eubacteriales</taxon>
        <taxon>Desulfitobacteriaceae</taxon>
        <taxon>Desulfosporosinus</taxon>
    </lineage>
</organism>
<accession>I4D9Z5</accession>
<gene>
    <name evidence="3" type="ordered locus">Desaci_3738</name>
</gene>
<proteinExistence type="predicted"/>
<dbReference type="Pfam" id="PF01479">
    <property type="entry name" value="S4"/>
    <property type="match status" value="1"/>
</dbReference>
<dbReference type="InterPro" id="IPR002942">
    <property type="entry name" value="S4_RNA-bd"/>
</dbReference>
<dbReference type="Gene3D" id="3.30.1370.160">
    <property type="match status" value="1"/>
</dbReference>
<dbReference type="SUPFAM" id="SSF55174">
    <property type="entry name" value="Alpha-L RNA-binding motif"/>
    <property type="match status" value="1"/>
</dbReference>
<evidence type="ECO:0000256" key="1">
    <source>
        <dbReference type="PROSITE-ProRule" id="PRU00182"/>
    </source>
</evidence>
<sequence length="265" mass="29809">MRRSVDRTMLKFWSEKEAYLSAAHLLDQMDAVLHRNSMQVTTFLSFAMREWAEGILNKEQLAYLLEGGFPDAERVRIVIGSREETLDSADANLSILEVLPANPHTQLEHRQILGSLIGLGIGREVLGDIRAGLSGYYLAASTEIAPFLLDQWKAAGREKIKVSLCHEKPNILSDVGEQKRVTVSSTRLDALLAHSFGVSRASAQEWIKQGRVRREGLVVSKAELKLQPGETISCRGQGRIRLLECTQTRKERTAWQLVLYKSQRQ</sequence>
<dbReference type="InterPro" id="IPR040591">
    <property type="entry name" value="RqcP2_RBD"/>
</dbReference>
<dbReference type="Gene3D" id="3.10.290.10">
    <property type="entry name" value="RNA-binding S4 domain"/>
    <property type="match status" value="1"/>
</dbReference>
<name>I4D9Z5_DESAJ</name>
<reference evidence="3 4" key="1">
    <citation type="journal article" date="2012" name="J. Bacteriol.">
        <title>Complete genome sequences of Desulfosporosinus orientis DSM765T, Desulfosporosinus youngiae DSM17734T, Desulfosporosinus meridiei DSM13257T, and Desulfosporosinus acidiphilus DSM22704T.</title>
        <authorList>
            <person name="Pester M."/>
            <person name="Brambilla E."/>
            <person name="Alazard D."/>
            <person name="Rattei T."/>
            <person name="Weinmaier T."/>
            <person name="Han J."/>
            <person name="Lucas S."/>
            <person name="Lapidus A."/>
            <person name="Cheng J.F."/>
            <person name="Goodwin L."/>
            <person name="Pitluck S."/>
            <person name="Peters L."/>
            <person name="Ovchinnikova G."/>
            <person name="Teshima H."/>
            <person name="Detter J.C."/>
            <person name="Han C.S."/>
            <person name="Tapia R."/>
            <person name="Land M.L."/>
            <person name="Hauser L."/>
            <person name="Kyrpides N.C."/>
            <person name="Ivanova N.N."/>
            <person name="Pagani I."/>
            <person name="Huntmann M."/>
            <person name="Wei C.L."/>
            <person name="Davenport K.W."/>
            <person name="Daligault H."/>
            <person name="Chain P.S."/>
            <person name="Chen A."/>
            <person name="Mavromatis K."/>
            <person name="Markowitz V."/>
            <person name="Szeto E."/>
            <person name="Mikhailova N."/>
            <person name="Pati A."/>
            <person name="Wagner M."/>
            <person name="Woyke T."/>
            <person name="Ollivier B."/>
            <person name="Klenk H.P."/>
            <person name="Spring S."/>
            <person name="Loy A."/>
        </authorList>
    </citation>
    <scope>NUCLEOTIDE SEQUENCE [LARGE SCALE GENOMIC DNA]</scope>
    <source>
        <strain evidence="4">DSM 22704 / JCM 16185 / SJ4</strain>
    </source>
</reference>
<dbReference type="STRING" id="646529.Desaci_3738"/>